<sequence>MSGASDSSRSETGDRRTGSRAGRQDVLDAAVAVVAEHGASALTTGRIAKRAGIVQSGFYAHFPNIAACVEALEERIETQVREPIADGMERLRETGPGDAEALTAYFLGLIDLVRESGALMDVFMRFRGDPSPLGAALDRCEAALIDDLTDHLDAFVATARDEEAHARACRAVALLLVRQAFDGMGLLRAGTIEREPLARLLAEQTSKIGASASRAGLFAQP</sequence>
<dbReference type="SUPFAM" id="SSF46689">
    <property type="entry name" value="Homeodomain-like"/>
    <property type="match status" value="1"/>
</dbReference>
<feature type="compositionally biased region" description="Basic and acidic residues" evidence="5">
    <location>
        <begin position="8"/>
        <end position="22"/>
    </location>
</feature>
<dbReference type="AlphaFoldDB" id="A0A2T0X9Z1"/>
<dbReference type="PANTHER" id="PTHR30055">
    <property type="entry name" value="HTH-TYPE TRANSCRIPTIONAL REGULATOR RUTR"/>
    <property type="match status" value="1"/>
</dbReference>
<protein>
    <submittedName>
        <fullName evidence="7">TetR family transcriptional regulator</fullName>
    </submittedName>
</protein>
<organism evidence="7 8">
    <name type="scientific">Hasllibacter halocynthiae</name>
    <dbReference type="NCBI Taxonomy" id="595589"/>
    <lineage>
        <taxon>Bacteria</taxon>
        <taxon>Pseudomonadati</taxon>
        <taxon>Pseudomonadota</taxon>
        <taxon>Alphaproteobacteria</taxon>
        <taxon>Rhodobacterales</taxon>
        <taxon>Roseobacteraceae</taxon>
        <taxon>Hasllibacter</taxon>
    </lineage>
</organism>
<dbReference type="InterPro" id="IPR009057">
    <property type="entry name" value="Homeodomain-like_sf"/>
</dbReference>
<proteinExistence type="predicted"/>
<evidence type="ECO:0000259" key="6">
    <source>
        <dbReference type="PROSITE" id="PS50977"/>
    </source>
</evidence>
<dbReference type="InterPro" id="IPR050109">
    <property type="entry name" value="HTH-type_TetR-like_transc_reg"/>
</dbReference>
<name>A0A2T0X9Z1_9RHOB</name>
<feature type="DNA-binding region" description="H-T-H motif" evidence="4">
    <location>
        <begin position="43"/>
        <end position="62"/>
    </location>
</feature>
<evidence type="ECO:0000313" key="8">
    <source>
        <dbReference type="Proteomes" id="UP000238801"/>
    </source>
</evidence>
<dbReference type="OrthoDB" id="5293556at2"/>
<dbReference type="PANTHER" id="PTHR30055:SF234">
    <property type="entry name" value="HTH-TYPE TRANSCRIPTIONAL REGULATOR BETI"/>
    <property type="match status" value="1"/>
</dbReference>
<keyword evidence="8" id="KW-1185">Reference proteome</keyword>
<dbReference type="GO" id="GO:0003700">
    <property type="term" value="F:DNA-binding transcription factor activity"/>
    <property type="evidence" value="ECO:0007669"/>
    <property type="project" value="TreeGrafter"/>
</dbReference>
<feature type="region of interest" description="Disordered" evidence="5">
    <location>
        <begin position="1"/>
        <end position="22"/>
    </location>
</feature>
<accession>A0A2T0X9Z1</accession>
<evidence type="ECO:0000256" key="1">
    <source>
        <dbReference type="ARBA" id="ARBA00023015"/>
    </source>
</evidence>
<gene>
    <name evidence="7" type="ORF">BCF33_1372</name>
</gene>
<keyword evidence="2 4" id="KW-0238">DNA-binding</keyword>
<dbReference type="Gene3D" id="1.10.357.10">
    <property type="entry name" value="Tetracycline Repressor, domain 2"/>
    <property type="match status" value="1"/>
</dbReference>
<dbReference type="EMBL" id="PVTT01000001">
    <property type="protein sequence ID" value="PRY95745.1"/>
    <property type="molecule type" value="Genomic_DNA"/>
</dbReference>
<dbReference type="Proteomes" id="UP000238801">
    <property type="component" value="Unassembled WGS sequence"/>
</dbReference>
<evidence type="ECO:0000256" key="2">
    <source>
        <dbReference type="ARBA" id="ARBA00023125"/>
    </source>
</evidence>
<evidence type="ECO:0000256" key="4">
    <source>
        <dbReference type="PROSITE-ProRule" id="PRU00335"/>
    </source>
</evidence>
<evidence type="ECO:0000256" key="3">
    <source>
        <dbReference type="ARBA" id="ARBA00023163"/>
    </source>
</evidence>
<dbReference type="PROSITE" id="PS50977">
    <property type="entry name" value="HTH_TETR_2"/>
    <property type="match status" value="1"/>
</dbReference>
<keyword evidence="1" id="KW-0805">Transcription regulation</keyword>
<dbReference type="InterPro" id="IPR001647">
    <property type="entry name" value="HTH_TetR"/>
</dbReference>
<comment type="caution">
    <text evidence="7">The sequence shown here is derived from an EMBL/GenBank/DDBJ whole genome shotgun (WGS) entry which is preliminary data.</text>
</comment>
<feature type="domain" description="HTH tetR-type" evidence="6">
    <location>
        <begin position="20"/>
        <end position="80"/>
    </location>
</feature>
<reference evidence="7 8" key="1">
    <citation type="submission" date="2018-03" db="EMBL/GenBank/DDBJ databases">
        <title>Genomic Encyclopedia of Archaeal and Bacterial Type Strains, Phase II (KMG-II): from individual species to whole genera.</title>
        <authorList>
            <person name="Goeker M."/>
        </authorList>
    </citation>
    <scope>NUCLEOTIDE SEQUENCE [LARGE SCALE GENOMIC DNA]</scope>
    <source>
        <strain evidence="7 8">DSM 29318</strain>
    </source>
</reference>
<dbReference type="PRINTS" id="PR00455">
    <property type="entry name" value="HTHTETR"/>
</dbReference>
<dbReference type="Pfam" id="PF00440">
    <property type="entry name" value="TetR_N"/>
    <property type="match status" value="1"/>
</dbReference>
<evidence type="ECO:0000313" key="7">
    <source>
        <dbReference type="EMBL" id="PRY95745.1"/>
    </source>
</evidence>
<dbReference type="GO" id="GO:0000976">
    <property type="term" value="F:transcription cis-regulatory region binding"/>
    <property type="evidence" value="ECO:0007669"/>
    <property type="project" value="TreeGrafter"/>
</dbReference>
<evidence type="ECO:0000256" key="5">
    <source>
        <dbReference type="SAM" id="MobiDB-lite"/>
    </source>
</evidence>
<dbReference type="RefSeq" id="WP_106160089.1">
    <property type="nucleotide sequence ID" value="NZ_PVTT01000001.1"/>
</dbReference>
<keyword evidence="3" id="KW-0804">Transcription</keyword>